<dbReference type="InterPro" id="IPR002885">
    <property type="entry name" value="PPR_rpt"/>
</dbReference>
<proteinExistence type="predicted"/>
<organism evidence="2 3">
    <name type="scientific">Parasitella parasitica</name>
    <dbReference type="NCBI Taxonomy" id="35722"/>
    <lineage>
        <taxon>Eukaryota</taxon>
        <taxon>Fungi</taxon>
        <taxon>Fungi incertae sedis</taxon>
        <taxon>Mucoromycota</taxon>
        <taxon>Mucoromycotina</taxon>
        <taxon>Mucoromycetes</taxon>
        <taxon>Mucorales</taxon>
        <taxon>Mucorineae</taxon>
        <taxon>Mucoraceae</taxon>
        <taxon>Parasitella</taxon>
    </lineage>
</organism>
<evidence type="ECO:0000313" key="3">
    <source>
        <dbReference type="Proteomes" id="UP000054107"/>
    </source>
</evidence>
<dbReference type="PROSITE" id="PS51375">
    <property type="entry name" value="PPR"/>
    <property type="match status" value="1"/>
</dbReference>
<dbReference type="GO" id="GO:0005739">
    <property type="term" value="C:mitochondrion"/>
    <property type="evidence" value="ECO:0007669"/>
    <property type="project" value="TreeGrafter"/>
</dbReference>
<keyword evidence="3" id="KW-1185">Reference proteome</keyword>
<dbReference type="AlphaFoldDB" id="A0A0B7NSJ4"/>
<name>A0A0B7NSJ4_9FUNG</name>
<dbReference type="PANTHER" id="PTHR47934:SF6">
    <property type="entry name" value="MITOCHONDRIAL GROUP I INTRON SPLICING FACTOR CCM1-RELATED"/>
    <property type="match status" value="1"/>
</dbReference>
<protein>
    <recommendedName>
        <fullName evidence="4">Pentacotripeptide-repeat region of PRORP domain-containing protein</fullName>
    </recommendedName>
</protein>
<evidence type="ECO:0000313" key="2">
    <source>
        <dbReference type="EMBL" id="CEP17939.1"/>
    </source>
</evidence>
<sequence length="370" mass="41737">MLPKTYLWKRNILATTTSHLPSLPKPSATRLLHVQSHVTIPETKEAEAIVPLLQQMKAETPSATVFNGILKTLALDGRSLQAQKLYDVVFRHHDVKADIDTYSQLMLAYMNDGRYEEAMEIYYALRDHDQDSTQNLQLRPETYASMLQALTDPSKVLDSRTQFESGAEPMYEYSVQDVDTAIYPDIDGDSQPALLTALALFNDMRHLEIQPTPDMYTNLLKACADQKDGYVLAKLHKLIRMDLYVDPDVQIFNHLMKAYHAVDDPASALEIWEAAESSNMVDRDSVSTALQTCLQHGYFSRADAIWSSLREHKDIKVTADEFNVYLQSLLDSNDIDKAKTMVQKGLSSGHANETSVNILKKYTNTDGANK</sequence>
<dbReference type="Gene3D" id="1.25.40.10">
    <property type="entry name" value="Tetratricopeptide repeat domain"/>
    <property type="match status" value="2"/>
</dbReference>
<dbReference type="InterPro" id="IPR051114">
    <property type="entry name" value="Mito_RNA_Proc_CCM1"/>
</dbReference>
<dbReference type="OrthoDB" id="185373at2759"/>
<dbReference type="GO" id="GO:0003729">
    <property type="term" value="F:mRNA binding"/>
    <property type="evidence" value="ECO:0007669"/>
    <property type="project" value="TreeGrafter"/>
</dbReference>
<evidence type="ECO:0008006" key="4">
    <source>
        <dbReference type="Google" id="ProtNLM"/>
    </source>
</evidence>
<dbReference type="EMBL" id="LN733737">
    <property type="protein sequence ID" value="CEP17939.1"/>
    <property type="molecule type" value="Genomic_DNA"/>
</dbReference>
<dbReference type="InterPro" id="IPR011990">
    <property type="entry name" value="TPR-like_helical_dom_sf"/>
</dbReference>
<accession>A0A0B7NSJ4</accession>
<dbReference type="Pfam" id="PF01535">
    <property type="entry name" value="PPR"/>
    <property type="match status" value="1"/>
</dbReference>
<dbReference type="PANTHER" id="PTHR47934">
    <property type="entry name" value="PENTATRICOPEPTIDE REPEAT-CONTAINING PROTEIN PET309, MITOCHONDRIAL"/>
    <property type="match status" value="1"/>
</dbReference>
<feature type="repeat" description="PPR" evidence="1">
    <location>
        <begin position="98"/>
        <end position="132"/>
    </location>
</feature>
<dbReference type="Pfam" id="PF13812">
    <property type="entry name" value="PPR_3"/>
    <property type="match status" value="1"/>
</dbReference>
<dbReference type="STRING" id="35722.A0A0B7NSJ4"/>
<dbReference type="GO" id="GO:0006396">
    <property type="term" value="P:RNA processing"/>
    <property type="evidence" value="ECO:0007669"/>
    <property type="project" value="TreeGrafter"/>
</dbReference>
<dbReference type="SUPFAM" id="SSF48452">
    <property type="entry name" value="TPR-like"/>
    <property type="match status" value="1"/>
</dbReference>
<reference evidence="2 3" key="1">
    <citation type="submission" date="2014-09" db="EMBL/GenBank/DDBJ databases">
        <authorList>
            <person name="Ellenberger Sabrina"/>
        </authorList>
    </citation>
    <scope>NUCLEOTIDE SEQUENCE [LARGE SCALE GENOMIC DNA]</scope>
    <source>
        <strain evidence="2 3">CBS 412.66</strain>
    </source>
</reference>
<evidence type="ECO:0000256" key="1">
    <source>
        <dbReference type="PROSITE-ProRule" id="PRU00708"/>
    </source>
</evidence>
<gene>
    <name evidence="2" type="primary">PARPA_12239.1 scaffold 44939</name>
</gene>
<dbReference type="GO" id="GO:0007005">
    <property type="term" value="P:mitochondrion organization"/>
    <property type="evidence" value="ECO:0007669"/>
    <property type="project" value="TreeGrafter"/>
</dbReference>
<dbReference type="Proteomes" id="UP000054107">
    <property type="component" value="Unassembled WGS sequence"/>
</dbReference>